<comment type="caution">
    <text evidence="7">The sequence shown here is derived from an EMBL/GenBank/DDBJ whole genome shotgun (WGS) entry which is preliminary data.</text>
</comment>
<dbReference type="PANTHER" id="PTHR21231:SF3">
    <property type="entry name" value="GPN-LOOP GTPASE 2"/>
    <property type="match status" value="1"/>
</dbReference>
<dbReference type="EMBL" id="JADGJW010000548">
    <property type="protein sequence ID" value="KAJ3215381.1"/>
    <property type="molecule type" value="Genomic_DNA"/>
</dbReference>
<dbReference type="PANTHER" id="PTHR21231">
    <property type="entry name" value="XPA-BINDING PROTEIN 1-RELATED"/>
    <property type="match status" value="1"/>
</dbReference>
<proteinExistence type="inferred from homology"/>
<keyword evidence="4 5" id="KW-0342">GTP-binding</keyword>
<sequence length="337" mass="38783">MTFGQIVIGPPGSGKTTYCHKISETYKLLGRKVSIINIDPANENLPYEADVDISDLINLSDVMDQLNLGPNGGMIYCMEYLEKNLDWLIEQLNQLQETYLIFDFPGQVELFTHHESVKKIIEALVKLNYRLCAVNLVDAHHCTDASKYISVLLLSLKTMIQLELPHLNVLSKIDLIESYGKLTFNLDFYTEVQDLSYLLDSLNKDPSSSKYNKLNKAIVDLIEDFSLVSFLPFCVDDQDLMLKLIRNIDKANGYIFGGLEIGNESLFEVSNKVDNEMQIMDVAERYLKVRKNEIRERKLERGEDVETDEEEEIEYSEEVDQDAEEFSEEDLIKHLRK</sequence>
<dbReference type="InterPro" id="IPR004130">
    <property type="entry name" value="Gpn"/>
</dbReference>
<feature type="compositionally biased region" description="Acidic residues" evidence="6">
    <location>
        <begin position="305"/>
        <end position="329"/>
    </location>
</feature>
<evidence type="ECO:0000313" key="8">
    <source>
        <dbReference type="Proteomes" id="UP001211065"/>
    </source>
</evidence>
<protein>
    <recommendedName>
        <fullName evidence="5">GPN-loop GTPase 2</fullName>
    </recommendedName>
</protein>
<dbReference type="InterPro" id="IPR030231">
    <property type="entry name" value="Gpn2"/>
</dbReference>
<dbReference type="GO" id="GO:0005737">
    <property type="term" value="C:cytoplasm"/>
    <property type="evidence" value="ECO:0007669"/>
    <property type="project" value="TreeGrafter"/>
</dbReference>
<accession>A0AAD5U2I7</accession>
<dbReference type="Proteomes" id="UP001211065">
    <property type="component" value="Unassembled WGS sequence"/>
</dbReference>
<evidence type="ECO:0000256" key="4">
    <source>
        <dbReference type="ARBA" id="ARBA00023134"/>
    </source>
</evidence>
<feature type="region of interest" description="Disordered" evidence="6">
    <location>
        <begin position="298"/>
        <end position="337"/>
    </location>
</feature>
<reference evidence="7" key="1">
    <citation type="submission" date="2020-05" db="EMBL/GenBank/DDBJ databases">
        <title>Phylogenomic resolution of chytrid fungi.</title>
        <authorList>
            <person name="Stajich J.E."/>
            <person name="Amses K."/>
            <person name="Simmons R."/>
            <person name="Seto K."/>
            <person name="Myers J."/>
            <person name="Bonds A."/>
            <person name="Quandt C.A."/>
            <person name="Barry K."/>
            <person name="Liu P."/>
            <person name="Grigoriev I."/>
            <person name="Longcore J.E."/>
            <person name="James T.Y."/>
        </authorList>
    </citation>
    <scope>NUCLEOTIDE SEQUENCE</scope>
    <source>
        <strain evidence="7">JEL0476</strain>
    </source>
</reference>
<keyword evidence="8" id="KW-1185">Reference proteome</keyword>
<dbReference type="AlphaFoldDB" id="A0AAD5U2I7"/>
<dbReference type="GO" id="GO:0003924">
    <property type="term" value="F:GTPase activity"/>
    <property type="evidence" value="ECO:0007669"/>
    <property type="project" value="TreeGrafter"/>
</dbReference>
<evidence type="ECO:0000313" key="7">
    <source>
        <dbReference type="EMBL" id="KAJ3215381.1"/>
    </source>
</evidence>
<name>A0AAD5U2I7_9FUNG</name>
<keyword evidence="2 5" id="KW-0547">Nucleotide-binding</keyword>
<dbReference type="InterPro" id="IPR027417">
    <property type="entry name" value="P-loop_NTPase"/>
</dbReference>
<dbReference type="FunFam" id="3.40.50.300:FF:000338">
    <property type="entry name" value="GPN-loop GTPase 2"/>
    <property type="match status" value="1"/>
</dbReference>
<comment type="subunit">
    <text evidence="5">Binds to RNA polymerase II (RNAPII).</text>
</comment>
<evidence type="ECO:0000256" key="5">
    <source>
        <dbReference type="RuleBase" id="RU365059"/>
    </source>
</evidence>
<organism evidence="7 8">
    <name type="scientific">Clydaea vesicula</name>
    <dbReference type="NCBI Taxonomy" id="447962"/>
    <lineage>
        <taxon>Eukaryota</taxon>
        <taxon>Fungi</taxon>
        <taxon>Fungi incertae sedis</taxon>
        <taxon>Chytridiomycota</taxon>
        <taxon>Chytridiomycota incertae sedis</taxon>
        <taxon>Chytridiomycetes</taxon>
        <taxon>Lobulomycetales</taxon>
        <taxon>Lobulomycetaceae</taxon>
        <taxon>Clydaea</taxon>
    </lineage>
</organism>
<dbReference type="SUPFAM" id="SSF52540">
    <property type="entry name" value="P-loop containing nucleoside triphosphate hydrolases"/>
    <property type="match status" value="1"/>
</dbReference>
<evidence type="ECO:0000256" key="2">
    <source>
        <dbReference type="ARBA" id="ARBA00022741"/>
    </source>
</evidence>
<dbReference type="CDD" id="cd17871">
    <property type="entry name" value="GPN2"/>
    <property type="match status" value="1"/>
</dbReference>
<keyword evidence="3 5" id="KW-0378">Hydrolase</keyword>
<dbReference type="Pfam" id="PF03029">
    <property type="entry name" value="ATP_bind_1"/>
    <property type="match status" value="1"/>
</dbReference>
<evidence type="ECO:0000256" key="6">
    <source>
        <dbReference type="SAM" id="MobiDB-lite"/>
    </source>
</evidence>
<gene>
    <name evidence="7" type="primary">GPN2</name>
    <name evidence="7" type="ORF">HK099_006391</name>
</gene>
<evidence type="ECO:0000256" key="1">
    <source>
        <dbReference type="ARBA" id="ARBA00005290"/>
    </source>
</evidence>
<evidence type="ECO:0000256" key="3">
    <source>
        <dbReference type="ARBA" id="ARBA00022801"/>
    </source>
</evidence>
<dbReference type="GO" id="GO:0005525">
    <property type="term" value="F:GTP binding"/>
    <property type="evidence" value="ECO:0007669"/>
    <property type="project" value="UniProtKB-KW"/>
</dbReference>
<dbReference type="Gene3D" id="3.40.50.300">
    <property type="entry name" value="P-loop containing nucleotide triphosphate hydrolases"/>
    <property type="match status" value="1"/>
</dbReference>
<comment type="function">
    <text evidence="5">Small GTPase required for proper localization of RNA polymerase II and III (RNAPII and RNAPIII). May act at an RNAP assembly step prior to nuclear import.</text>
</comment>
<comment type="similarity">
    <text evidence="1 5">Belongs to the GPN-loop GTPase family.</text>
</comment>